<dbReference type="Proteomes" id="UP000001593">
    <property type="component" value="Unassembled WGS sequence"/>
</dbReference>
<evidence type="ECO:0000256" key="6">
    <source>
        <dbReference type="ARBA" id="ARBA00023180"/>
    </source>
</evidence>
<keyword evidence="5 7" id="KW-0443">Lipid metabolism</keyword>
<comment type="similarity">
    <text evidence="1 7">Belongs to the phospholipase B-like family.</text>
</comment>
<dbReference type="InParanoid" id="A7S8R6"/>
<sequence>MKLVIILLTFLHVTESSPYQIASVVIGKNDSLSIKAGYIEPNVAWARFRDEINQTGWSYLEVFSNESYSDVLQATAAGMAEGFITADLIHMDYMNKYADYCKNDENFCKKLTEYLRGNEAWRAKMIKSHLNESYWYQVQLIDAQVEGIKKGYHNKSLALPEIPDLAFFFFQASGDLEDLEVALKKENPSRILGSGSCSALVKVLPEHKDIFISHVTWDTYLGMLRIFKMYDFPFTRKGRKDLRVIAKRVSIETTIGNTNEDLWKYVTPQGTLLEWVRVMIANRLARTSDEWTFLFSKHNSGTYNNQWMVLDYKLFTPGQPIQPGTLSVLEQIPGMTETADMSVYLQENGYWASYNLPYFPTIYNMSGQEASREAYGSWFDYHLNPRAQIFKRDQSKVVDLETMMKLMRWVNCNRTLVKKCHSPPPPLTFDSTKEDDFLGCALVFAALPSHCFHPQITSFELFQKFQCIAVSGPTHDQQPAFQWSTSEWEKPLGHPDKFDFEPVKVSWDNKD</sequence>
<dbReference type="PANTHER" id="PTHR12370">
    <property type="entry name" value="PHOSPHOLIPASE B-RELATED"/>
    <property type="match status" value="1"/>
</dbReference>
<dbReference type="AlphaFoldDB" id="A7S8R6"/>
<evidence type="ECO:0000256" key="5">
    <source>
        <dbReference type="ARBA" id="ARBA00023098"/>
    </source>
</evidence>
<organism evidence="8 9">
    <name type="scientific">Nematostella vectensis</name>
    <name type="common">Starlet sea anemone</name>
    <dbReference type="NCBI Taxonomy" id="45351"/>
    <lineage>
        <taxon>Eukaryota</taxon>
        <taxon>Metazoa</taxon>
        <taxon>Cnidaria</taxon>
        <taxon>Anthozoa</taxon>
        <taxon>Hexacorallia</taxon>
        <taxon>Actiniaria</taxon>
        <taxon>Edwardsiidae</taxon>
        <taxon>Nematostella</taxon>
    </lineage>
</organism>
<evidence type="ECO:0000256" key="4">
    <source>
        <dbReference type="ARBA" id="ARBA00022963"/>
    </source>
</evidence>
<keyword evidence="3 7" id="KW-0378">Hydrolase</keyword>
<dbReference type="PhylomeDB" id="A7S8R6"/>
<evidence type="ECO:0000256" key="2">
    <source>
        <dbReference type="ARBA" id="ARBA00022729"/>
    </source>
</evidence>
<dbReference type="EMBL" id="DS469599">
    <property type="protein sequence ID" value="EDO39917.1"/>
    <property type="molecule type" value="Genomic_DNA"/>
</dbReference>
<reference evidence="8 9" key="1">
    <citation type="journal article" date="2007" name="Science">
        <title>Sea anemone genome reveals ancestral eumetazoan gene repertoire and genomic organization.</title>
        <authorList>
            <person name="Putnam N.H."/>
            <person name="Srivastava M."/>
            <person name="Hellsten U."/>
            <person name="Dirks B."/>
            <person name="Chapman J."/>
            <person name="Salamov A."/>
            <person name="Terry A."/>
            <person name="Shapiro H."/>
            <person name="Lindquist E."/>
            <person name="Kapitonov V.V."/>
            <person name="Jurka J."/>
            <person name="Genikhovich G."/>
            <person name="Grigoriev I.V."/>
            <person name="Lucas S.M."/>
            <person name="Steele R.E."/>
            <person name="Finnerty J.R."/>
            <person name="Technau U."/>
            <person name="Martindale M.Q."/>
            <person name="Rokhsar D.S."/>
        </authorList>
    </citation>
    <scope>NUCLEOTIDE SEQUENCE [LARGE SCALE GENOMIC DNA]</scope>
    <source>
        <strain evidence="9">CH2 X CH6</strain>
    </source>
</reference>
<protein>
    <recommendedName>
        <fullName evidence="7">Phospholipase B-like</fullName>
        <ecNumber evidence="7">3.1.1.-</ecNumber>
    </recommendedName>
</protein>
<dbReference type="eggNOG" id="KOG3774">
    <property type="taxonomic scope" value="Eukaryota"/>
</dbReference>
<evidence type="ECO:0000313" key="9">
    <source>
        <dbReference type="Proteomes" id="UP000001593"/>
    </source>
</evidence>
<name>A7S8R6_NEMVE</name>
<evidence type="ECO:0000313" key="8">
    <source>
        <dbReference type="EMBL" id="EDO39917.1"/>
    </source>
</evidence>
<dbReference type="GO" id="GO:0004620">
    <property type="term" value="F:phospholipase activity"/>
    <property type="evidence" value="ECO:0000318"/>
    <property type="project" value="GO_Central"/>
</dbReference>
<evidence type="ECO:0000256" key="7">
    <source>
        <dbReference type="RuleBase" id="RU364138"/>
    </source>
</evidence>
<proteinExistence type="inferred from homology"/>
<feature type="chain" id="PRO_5011330520" description="Phospholipase B-like" evidence="7">
    <location>
        <begin position="17"/>
        <end position="511"/>
    </location>
</feature>
<dbReference type="GO" id="GO:0005576">
    <property type="term" value="C:extracellular region"/>
    <property type="evidence" value="ECO:0000318"/>
    <property type="project" value="GO_Central"/>
</dbReference>
<keyword evidence="2 7" id="KW-0732">Signal</keyword>
<dbReference type="InterPro" id="IPR007000">
    <property type="entry name" value="PLipase_B-like"/>
</dbReference>
<dbReference type="EC" id="3.1.1.-" evidence="7"/>
<gene>
    <name evidence="8" type="ORF">NEMVEDRAFT_v1g167825</name>
</gene>
<comment type="function">
    <text evidence="7">Putative phospholipase.</text>
</comment>
<keyword evidence="4 7" id="KW-0442">Lipid degradation</keyword>
<keyword evidence="9" id="KW-1185">Reference proteome</keyword>
<dbReference type="PANTHER" id="PTHR12370:SF3">
    <property type="entry name" value="PHOSPHOLIPASE B-LIKE 2-RELATED"/>
    <property type="match status" value="1"/>
</dbReference>
<evidence type="ECO:0000256" key="1">
    <source>
        <dbReference type="ARBA" id="ARBA00007835"/>
    </source>
</evidence>
<accession>A7S8R6</accession>
<dbReference type="HOGENOM" id="CLU_027106_4_0_1"/>
<dbReference type="OMA" id="YQEGYWA"/>
<evidence type="ECO:0000256" key="3">
    <source>
        <dbReference type="ARBA" id="ARBA00022801"/>
    </source>
</evidence>
<keyword evidence="6" id="KW-0325">Glycoprotein</keyword>
<feature type="signal peptide" evidence="7">
    <location>
        <begin position="1"/>
        <end position="16"/>
    </location>
</feature>
<dbReference type="Pfam" id="PF04916">
    <property type="entry name" value="Phospholip_B"/>
    <property type="match status" value="1"/>
</dbReference>
<dbReference type="GO" id="GO:0009395">
    <property type="term" value="P:phospholipid catabolic process"/>
    <property type="evidence" value="ECO:0000318"/>
    <property type="project" value="GO_Central"/>
</dbReference>
<dbReference type="Gene3D" id="3.60.60.30">
    <property type="match status" value="2"/>
</dbReference>